<dbReference type="Proteomes" id="UP000320300">
    <property type="component" value="Unassembled WGS sequence"/>
</dbReference>
<dbReference type="EMBL" id="FXTN01000002">
    <property type="protein sequence ID" value="SMO42746.1"/>
    <property type="molecule type" value="Genomic_DNA"/>
</dbReference>
<name>A0A521B6P5_9SPHI</name>
<sequence>MKKILTLSISILLLLSLNSCKKKTEESSLNGSWELKRIEGIQIAGADPNFASGTGNILTFSGSNFEWYENNKLKASGTFTVQPDVMAINNSTSNYSLLFNNNKDKVYINLTGKKLIVFLGVIAADGTESHYEKVKSLPQ</sequence>
<proteinExistence type="predicted"/>
<dbReference type="RefSeq" id="WP_142526757.1">
    <property type="nucleotide sequence ID" value="NZ_CBCSJO010000003.1"/>
</dbReference>
<organism evidence="1 2">
    <name type="scientific">Pedobacter westerhofensis</name>
    <dbReference type="NCBI Taxonomy" id="425512"/>
    <lineage>
        <taxon>Bacteria</taxon>
        <taxon>Pseudomonadati</taxon>
        <taxon>Bacteroidota</taxon>
        <taxon>Sphingobacteriia</taxon>
        <taxon>Sphingobacteriales</taxon>
        <taxon>Sphingobacteriaceae</taxon>
        <taxon>Pedobacter</taxon>
    </lineage>
</organism>
<keyword evidence="2" id="KW-1185">Reference proteome</keyword>
<dbReference type="OrthoDB" id="1359047at2"/>
<gene>
    <name evidence="1" type="ORF">SAMN06265348_10256</name>
</gene>
<evidence type="ECO:0000313" key="2">
    <source>
        <dbReference type="Proteomes" id="UP000320300"/>
    </source>
</evidence>
<dbReference type="AlphaFoldDB" id="A0A521B6P5"/>
<protein>
    <recommendedName>
        <fullName evidence="3">Lipocalin-like domain-containing protein</fullName>
    </recommendedName>
</protein>
<evidence type="ECO:0000313" key="1">
    <source>
        <dbReference type="EMBL" id="SMO42746.1"/>
    </source>
</evidence>
<reference evidence="1 2" key="1">
    <citation type="submission" date="2017-05" db="EMBL/GenBank/DDBJ databases">
        <authorList>
            <person name="Varghese N."/>
            <person name="Submissions S."/>
        </authorList>
    </citation>
    <scope>NUCLEOTIDE SEQUENCE [LARGE SCALE GENOMIC DNA]</scope>
    <source>
        <strain evidence="1 2">DSM 19036</strain>
    </source>
</reference>
<evidence type="ECO:0008006" key="3">
    <source>
        <dbReference type="Google" id="ProtNLM"/>
    </source>
</evidence>
<accession>A0A521B6P5</accession>